<evidence type="ECO:0000259" key="13">
    <source>
        <dbReference type="PROSITE" id="PS50888"/>
    </source>
</evidence>
<dbReference type="AlphaFoldDB" id="A0AAJ7L860"/>
<dbReference type="Pfam" id="PF00069">
    <property type="entry name" value="Pkinase"/>
    <property type="match status" value="1"/>
</dbReference>
<evidence type="ECO:0000256" key="3">
    <source>
        <dbReference type="ARBA" id="ARBA00022527"/>
    </source>
</evidence>
<reference evidence="15" key="1">
    <citation type="submission" date="2025-08" db="UniProtKB">
        <authorList>
            <consortium name="RefSeq"/>
        </authorList>
    </citation>
    <scope>IDENTIFICATION</scope>
</reference>
<feature type="compositionally biased region" description="Acidic residues" evidence="11">
    <location>
        <begin position="503"/>
        <end position="512"/>
    </location>
</feature>
<keyword evidence="6" id="KW-0418">Kinase</keyword>
<evidence type="ECO:0000313" key="15">
    <source>
        <dbReference type="RefSeq" id="XP_018497038.1"/>
    </source>
</evidence>
<evidence type="ECO:0000313" key="14">
    <source>
        <dbReference type="Proteomes" id="UP000694867"/>
    </source>
</evidence>
<dbReference type="Pfam" id="PF00010">
    <property type="entry name" value="HLH"/>
    <property type="match status" value="1"/>
</dbReference>
<feature type="domain" description="BHLH" evidence="13">
    <location>
        <begin position="542"/>
        <end position="596"/>
    </location>
</feature>
<dbReference type="GeneID" id="108864968"/>
<feature type="compositionally biased region" description="Basic residues" evidence="11">
    <location>
        <begin position="1"/>
        <end position="10"/>
    </location>
</feature>
<dbReference type="InterPro" id="IPR050236">
    <property type="entry name" value="Ser_Thr_kinase_AGC"/>
</dbReference>
<dbReference type="PANTHER" id="PTHR24356:SF1">
    <property type="entry name" value="SERINE_THREONINE-PROTEIN KINASE GREATWALL"/>
    <property type="match status" value="1"/>
</dbReference>
<dbReference type="SMART" id="SM00220">
    <property type="entry name" value="S_TKc"/>
    <property type="match status" value="1"/>
</dbReference>
<name>A0AAJ7L860_9ACAR</name>
<evidence type="ECO:0000259" key="12">
    <source>
        <dbReference type="PROSITE" id="PS50011"/>
    </source>
</evidence>
<proteinExistence type="predicted"/>
<evidence type="ECO:0000256" key="6">
    <source>
        <dbReference type="ARBA" id="ARBA00022777"/>
    </source>
</evidence>
<evidence type="ECO:0000256" key="11">
    <source>
        <dbReference type="SAM" id="MobiDB-lite"/>
    </source>
</evidence>
<organism evidence="14 15">
    <name type="scientific">Galendromus occidentalis</name>
    <name type="common">western predatory mite</name>
    <dbReference type="NCBI Taxonomy" id="34638"/>
    <lineage>
        <taxon>Eukaryota</taxon>
        <taxon>Metazoa</taxon>
        <taxon>Ecdysozoa</taxon>
        <taxon>Arthropoda</taxon>
        <taxon>Chelicerata</taxon>
        <taxon>Arachnida</taxon>
        <taxon>Acari</taxon>
        <taxon>Parasitiformes</taxon>
        <taxon>Mesostigmata</taxon>
        <taxon>Gamasina</taxon>
        <taxon>Phytoseioidea</taxon>
        <taxon>Phytoseiidae</taxon>
        <taxon>Typhlodrominae</taxon>
        <taxon>Galendromus</taxon>
    </lineage>
</organism>
<evidence type="ECO:0000256" key="2">
    <source>
        <dbReference type="ARBA" id="ARBA00022148"/>
    </source>
</evidence>
<dbReference type="GO" id="GO:0046983">
    <property type="term" value="F:protein dimerization activity"/>
    <property type="evidence" value="ECO:0007669"/>
    <property type="project" value="InterPro"/>
</dbReference>
<comment type="catalytic activity">
    <reaction evidence="10">
        <text>L-seryl-[protein] + ATP = O-phospho-L-seryl-[protein] + ADP + H(+)</text>
        <dbReference type="Rhea" id="RHEA:17989"/>
        <dbReference type="Rhea" id="RHEA-COMP:9863"/>
        <dbReference type="Rhea" id="RHEA-COMP:11604"/>
        <dbReference type="ChEBI" id="CHEBI:15378"/>
        <dbReference type="ChEBI" id="CHEBI:29999"/>
        <dbReference type="ChEBI" id="CHEBI:30616"/>
        <dbReference type="ChEBI" id="CHEBI:83421"/>
        <dbReference type="ChEBI" id="CHEBI:456216"/>
        <dbReference type="EC" id="2.7.11.1"/>
    </reaction>
</comment>
<dbReference type="RefSeq" id="XP_018497038.1">
    <property type="nucleotide sequence ID" value="XM_018641522.1"/>
</dbReference>
<keyword evidence="14" id="KW-1185">Reference proteome</keyword>
<dbReference type="InterPro" id="IPR008271">
    <property type="entry name" value="Ser/Thr_kinase_AS"/>
</dbReference>
<comment type="catalytic activity">
    <reaction evidence="9">
        <text>L-threonyl-[protein] + ATP = O-phospho-L-threonyl-[protein] + ADP + H(+)</text>
        <dbReference type="Rhea" id="RHEA:46608"/>
        <dbReference type="Rhea" id="RHEA-COMP:11060"/>
        <dbReference type="Rhea" id="RHEA-COMP:11605"/>
        <dbReference type="ChEBI" id="CHEBI:15378"/>
        <dbReference type="ChEBI" id="CHEBI:30013"/>
        <dbReference type="ChEBI" id="CHEBI:30616"/>
        <dbReference type="ChEBI" id="CHEBI:61977"/>
        <dbReference type="ChEBI" id="CHEBI:456216"/>
        <dbReference type="EC" id="2.7.11.1"/>
    </reaction>
</comment>
<dbReference type="GO" id="GO:0005524">
    <property type="term" value="F:ATP binding"/>
    <property type="evidence" value="ECO:0007669"/>
    <property type="project" value="UniProtKB-KW"/>
</dbReference>
<dbReference type="InterPro" id="IPR011009">
    <property type="entry name" value="Kinase-like_dom_sf"/>
</dbReference>
<dbReference type="KEGG" id="goe:108864968"/>
<keyword evidence="3" id="KW-0723">Serine/threonine-protein kinase</keyword>
<keyword evidence="5" id="KW-0547">Nucleotide-binding</keyword>
<dbReference type="SUPFAM" id="SSF56112">
    <property type="entry name" value="Protein kinase-like (PK-like)"/>
    <property type="match status" value="1"/>
</dbReference>
<dbReference type="EC" id="2.7.11.1" evidence="1"/>
<dbReference type="PROSITE" id="PS50888">
    <property type="entry name" value="BHLH"/>
    <property type="match status" value="1"/>
</dbReference>
<dbReference type="PROSITE" id="PS50011">
    <property type="entry name" value="PROTEIN_KINASE_DOM"/>
    <property type="match status" value="1"/>
</dbReference>
<dbReference type="SUPFAM" id="SSF47459">
    <property type="entry name" value="HLH, helix-loop-helix DNA-binding domain"/>
    <property type="match status" value="1"/>
</dbReference>
<feature type="domain" description="Protein kinase" evidence="12">
    <location>
        <begin position="136"/>
        <end position="385"/>
    </location>
</feature>
<dbReference type="CDD" id="cd19724">
    <property type="entry name" value="bHLH_TS_ASCL3_like"/>
    <property type="match status" value="1"/>
</dbReference>
<dbReference type="GO" id="GO:0004674">
    <property type="term" value="F:protein serine/threonine kinase activity"/>
    <property type="evidence" value="ECO:0007669"/>
    <property type="project" value="UniProtKB-KW"/>
</dbReference>
<dbReference type="InterPro" id="IPR000719">
    <property type="entry name" value="Prot_kinase_dom"/>
</dbReference>
<evidence type="ECO:0000256" key="9">
    <source>
        <dbReference type="ARBA" id="ARBA00047899"/>
    </source>
</evidence>
<dbReference type="InterPro" id="IPR036638">
    <property type="entry name" value="HLH_DNA-bd_sf"/>
</dbReference>
<dbReference type="Gene3D" id="4.10.280.10">
    <property type="entry name" value="Helix-loop-helix DNA-binding domain"/>
    <property type="match status" value="1"/>
</dbReference>
<sequence>MGGKSSRKSGPRLSPTADLSNVAHPVNVDPTQPRAQTHLISNEIECGVRKADLKGEFRMFESIYPRVIIVAKTALRELAKKAASVSYTTYPREFFVRLQVSLTASGLLRKILKRYITLEDIHHDIGNLFFLLDLLKRDERSCSAGGFGCVYKVTVGGVELTAKLVSIEKFSNARSASSDKLVVSMAQSPFMVTYHSCFCADKAFVTLMEYIRGVDLSRVVKNFGSFEEEVLSILLAQVCLATFYLHIQGVIHRDIKPSNIMVLPSGRIKLLDYDTCKVCVGAYGDGMTASYRRKTFMEFHDSESAGTPAFLAPEVIAKARWSVGATAYQLACGALPFRGAQVELVKKKIREAVFVPPRRSSESFTSLLRGFLRKTVAKIVNHCFFLSVSWDTLEDAQTPCCLEHVIASLMDPSANGGFSPQERKIDIKEPKKKQRKLLSLPEVSDSSQQIELYTYWSDWMATSLERLENQEELAPQSADTDYIRRPKDIYLKEASNRLQASADGEDSLDSSDDLPKDPFAPECKIPLPVTFAPFDYGWIEPSFIRKRNERERQRVRNVNDGFERLRTHLPLLQKGKDRRLSKVETLRYAIGYIRHLQGMLKE</sequence>
<feature type="region of interest" description="Disordered" evidence="11">
    <location>
        <begin position="1"/>
        <end position="32"/>
    </location>
</feature>
<accession>A0AAJ7L860</accession>
<dbReference type="InterPro" id="IPR011598">
    <property type="entry name" value="bHLH_dom"/>
</dbReference>
<dbReference type="Gene3D" id="1.10.510.10">
    <property type="entry name" value="Transferase(Phosphotransferase) domain 1"/>
    <property type="match status" value="1"/>
</dbReference>
<dbReference type="PROSITE" id="PS00108">
    <property type="entry name" value="PROTEIN_KINASE_ST"/>
    <property type="match status" value="1"/>
</dbReference>
<evidence type="ECO:0000256" key="5">
    <source>
        <dbReference type="ARBA" id="ARBA00022741"/>
    </source>
</evidence>
<gene>
    <name evidence="15" type="primary">LOC108864968</name>
</gene>
<dbReference type="Proteomes" id="UP000694867">
    <property type="component" value="Unplaced"/>
</dbReference>
<feature type="region of interest" description="Disordered" evidence="11">
    <location>
        <begin position="496"/>
        <end position="519"/>
    </location>
</feature>
<protein>
    <recommendedName>
        <fullName evidence="2">Serine/threonine-protein kinase greatwall</fullName>
        <ecNumber evidence="1">2.7.11.1</ecNumber>
    </recommendedName>
    <alternativeName>
        <fullName evidence="8">Microtubule-associated serine/threonine-protein kinase-like</fullName>
    </alternativeName>
</protein>
<evidence type="ECO:0000256" key="10">
    <source>
        <dbReference type="ARBA" id="ARBA00048679"/>
    </source>
</evidence>
<evidence type="ECO:0000256" key="7">
    <source>
        <dbReference type="ARBA" id="ARBA00022840"/>
    </source>
</evidence>
<evidence type="ECO:0000256" key="1">
    <source>
        <dbReference type="ARBA" id="ARBA00012513"/>
    </source>
</evidence>
<evidence type="ECO:0000256" key="4">
    <source>
        <dbReference type="ARBA" id="ARBA00022679"/>
    </source>
</evidence>
<keyword evidence="7" id="KW-0067">ATP-binding</keyword>
<dbReference type="PANTHER" id="PTHR24356">
    <property type="entry name" value="SERINE/THREONINE-PROTEIN KINASE"/>
    <property type="match status" value="1"/>
</dbReference>
<keyword evidence="4" id="KW-0808">Transferase</keyword>
<evidence type="ECO:0000256" key="8">
    <source>
        <dbReference type="ARBA" id="ARBA00033099"/>
    </source>
</evidence>
<dbReference type="SMART" id="SM00353">
    <property type="entry name" value="HLH"/>
    <property type="match status" value="1"/>
</dbReference>